<keyword evidence="2" id="KW-1185">Reference proteome</keyword>
<dbReference type="Proteomes" id="UP000316621">
    <property type="component" value="Chromosome 2"/>
</dbReference>
<proteinExistence type="predicted"/>
<protein>
    <submittedName>
        <fullName evidence="1">Uncharacterized protein</fullName>
    </submittedName>
</protein>
<dbReference type="AlphaFoldDB" id="A0A4Y7IP20"/>
<reference evidence="1 2" key="1">
    <citation type="journal article" date="2018" name="Science">
        <title>The opium poppy genome and morphinan production.</title>
        <authorList>
            <person name="Guo L."/>
            <person name="Winzer T."/>
            <person name="Yang X."/>
            <person name="Li Y."/>
            <person name="Ning Z."/>
            <person name="He Z."/>
            <person name="Teodor R."/>
            <person name="Lu Y."/>
            <person name="Bowser T.A."/>
            <person name="Graham I.A."/>
            <person name="Ye K."/>
        </authorList>
    </citation>
    <scope>NUCLEOTIDE SEQUENCE [LARGE SCALE GENOMIC DNA]</scope>
    <source>
        <strain evidence="2">cv. HN1</strain>
        <tissue evidence="1">Leaves</tissue>
    </source>
</reference>
<evidence type="ECO:0000313" key="1">
    <source>
        <dbReference type="EMBL" id="RZC49560.1"/>
    </source>
</evidence>
<organism evidence="1 2">
    <name type="scientific">Papaver somniferum</name>
    <name type="common">Opium poppy</name>
    <dbReference type="NCBI Taxonomy" id="3469"/>
    <lineage>
        <taxon>Eukaryota</taxon>
        <taxon>Viridiplantae</taxon>
        <taxon>Streptophyta</taxon>
        <taxon>Embryophyta</taxon>
        <taxon>Tracheophyta</taxon>
        <taxon>Spermatophyta</taxon>
        <taxon>Magnoliopsida</taxon>
        <taxon>Ranunculales</taxon>
        <taxon>Papaveraceae</taxon>
        <taxon>Papaveroideae</taxon>
        <taxon>Papaver</taxon>
    </lineage>
</organism>
<sequence length="157" mass="17999">MGAGTNTLFQRPWLIIYCPICFIHMSKREHRSLYKTCLTRILNTARLILTMEVRHGTGTTTFAADGIVAERLLGNMVDSLMHMKEMVFEVHTSSGIWWKQPPIYYVVRLNRRNGDMSPLQVAEQDEEILDDTLDIANVAKQLQHLYSSMGHPFRGSC</sequence>
<evidence type="ECO:0000313" key="2">
    <source>
        <dbReference type="Proteomes" id="UP000316621"/>
    </source>
</evidence>
<name>A0A4Y7IP20_PAPSO</name>
<accession>A0A4Y7IP20</accession>
<gene>
    <name evidence="1" type="ORF">C5167_017994</name>
</gene>
<dbReference type="EMBL" id="CM010716">
    <property type="protein sequence ID" value="RZC49560.1"/>
    <property type="molecule type" value="Genomic_DNA"/>
</dbReference>
<dbReference type="Gramene" id="RZC49560">
    <property type="protein sequence ID" value="RZC49560"/>
    <property type="gene ID" value="C5167_017994"/>
</dbReference>